<keyword evidence="2 4" id="KW-0442">Lipid degradation</keyword>
<evidence type="ECO:0000256" key="2">
    <source>
        <dbReference type="ARBA" id="ARBA00022963"/>
    </source>
</evidence>
<dbReference type="CDD" id="cd07208">
    <property type="entry name" value="Pat_hypo_Ecoli_yjju_like"/>
    <property type="match status" value="1"/>
</dbReference>
<evidence type="ECO:0000256" key="4">
    <source>
        <dbReference type="PROSITE-ProRule" id="PRU01161"/>
    </source>
</evidence>
<feature type="short sequence motif" description="DGA/G" evidence="4">
    <location>
        <begin position="164"/>
        <end position="166"/>
    </location>
</feature>
<name>A0ABV8CPM8_9GAMM</name>
<comment type="caution">
    <text evidence="6">The sequence shown here is derived from an EMBL/GenBank/DDBJ whole genome shotgun (WGS) entry which is preliminary data.</text>
</comment>
<keyword evidence="7" id="KW-1185">Reference proteome</keyword>
<dbReference type="InterPro" id="IPR016035">
    <property type="entry name" value="Acyl_Trfase/lysoPLipase"/>
</dbReference>
<proteinExistence type="predicted"/>
<dbReference type="Pfam" id="PF19890">
    <property type="entry name" value="DUF6363"/>
    <property type="match status" value="1"/>
</dbReference>
<dbReference type="InterPro" id="IPR002641">
    <property type="entry name" value="PNPLA_dom"/>
</dbReference>
<dbReference type="PROSITE" id="PS51635">
    <property type="entry name" value="PNPLA"/>
    <property type="match status" value="1"/>
</dbReference>
<dbReference type="PANTHER" id="PTHR14226">
    <property type="entry name" value="NEUROPATHY TARGET ESTERASE/SWISS CHEESE D.MELANOGASTER"/>
    <property type="match status" value="1"/>
</dbReference>
<dbReference type="SUPFAM" id="SSF52151">
    <property type="entry name" value="FabD/lysophospholipase-like"/>
    <property type="match status" value="1"/>
</dbReference>
<feature type="active site" description="Proton acceptor" evidence="4">
    <location>
        <position position="164"/>
    </location>
</feature>
<dbReference type="PANTHER" id="PTHR14226:SF25">
    <property type="entry name" value="PHOSPHOESTERASE"/>
    <property type="match status" value="1"/>
</dbReference>
<protein>
    <submittedName>
        <fullName evidence="6">Patatin family protein</fullName>
    </submittedName>
</protein>
<evidence type="ECO:0000256" key="1">
    <source>
        <dbReference type="ARBA" id="ARBA00022801"/>
    </source>
</evidence>
<comment type="caution">
    <text evidence="4">Lacks conserved residue(s) required for the propagation of feature annotation.</text>
</comment>
<dbReference type="Proteomes" id="UP001595692">
    <property type="component" value="Unassembled WGS sequence"/>
</dbReference>
<accession>A0ABV8CPM8</accession>
<feature type="short sequence motif" description="GXSXG" evidence="4">
    <location>
        <begin position="43"/>
        <end position="47"/>
    </location>
</feature>
<keyword evidence="3 4" id="KW-0443">Lipid metabolism</keyword>
<evidence type="ECO:0000313" key="6">
    <source>
        <dbReference type="EMBL" id="MFC3914039.1"/>
    </source>
</evidence>
<feature type="domain" description="PNPLA" evidence="5">
    <location>
        <begin position="11"/>
        <end position="177"/>
    </location>
</feature>
<evidence type="ECO:0000313" key="7">
    <source>
        <dbReference type="Proteomes" id="UP001595692"/>
    </source>
</evidence>
<organism evidence="6 7">
    <name type="scientific">Pseudaeromonas sharmana</name>
    <dbReference type="NCBI Taxonomy" id="328412"/>
    <lineage>
        <taxon>Bacteria</taxon>
        <taxon>Pseudomonadati</taxon>
        <taxon>Pseudomonadota</taxon>
        <taxon>Gammaproteobacteria</taxon>
        <taxon>Aeromonadales</taxon>
        <taxon>Aeromonadaceae</taxon>
        <taxon>Pseudaeromonas</taxon>
    </lineage>
</organism>
<keyword evidence="1 4" id="KW-0378">Hydrolase</keyword>
<reference evidence="7" key="1">
    <citation type="journal article" date="2019" name="Int. J. Syst. Evol. Microbiol.">
        <title>The Global Catalogue of Microorganisms (GCM) 10K type strain sequencing project: providing services to taxonomists for standard genome sequencing and annotation.</title>
        <authorList>
            <consortium name="The Broad Institute Genomics Platform"/>
            <consortium name="The Broad Institute Genome Sequencing Center for Infectious Disease"/>
            <person name="Wu L."/>
            <person name="Ma J."/>
        </authorList>
    </citation>
    <scope>NUCLEOTIDE SEQUENCE [LARGE SCALE GENOMIC DNA]</scope>
    <source>
        <strain evidence="7">CCUG 54939</strain>
    </source>
</reference>
<evidence type="ECO:0000256" key="3">
    <source>
        <dbReference type="ARBA" id="ARBA00023098"/>
    </source>
</evidence>
<gene>
    <name evidence="6" type="ORF">ACFOSS_11240</name>
</gene>
<dbReference type="Gene3D" id="3.40.1090.10">
    <property type="entry name" value="Cytosolic phospholipase A2 catalytic domain"/>
    <property type="match status" value="2"/>
</dbReference>
<sequence length="279" mass="30971">MTKLPLHSRALIVEGGAMRGIFAAGVLDAFMAARFQPFDICYGVSAGSTALAAYLSHQPGRTYRVITDISCRPEFIQLGRFLRGGHWLDLDWLWPVSLSELPFDMPSFASNPIPLWIAATRVRDGQACYFHAQGDEAMTIAKASCSVPIAYRGFVEIDGEAYTDGGVADSIPVQHAYACGARHLTIVLSRHWGYRKRPTRFAWLMRRLLAQYPALCAAMLQRHLAYNAALDFIANPPADCTIELLVPPPEFAVGRLTQDRQRLDTGYQQGWQAAQRLIA</sequence>
<dbReference type="Pfam" id="PF01734">
    <property type="entry name" value="Patatin"/>
    <property type="match status" value="1"/>
</dbReference>
<dbReference type="InterPro" id="IPR037483">
    <property type="entry name" value="YjjU-like"/>
</dbReference>
<feature type="active site" description="Nucleophile" evidence="4">
    <location>
        <position position="45"/>
    </location>
</feature>
<dbReference type="InterPro" id="IPR050301">
    <property type="entry name" value="NTE"/>
</dbReference>
<dbReference type="EMBL" id="JBHSAF010000014">
    <property type="protein sequence ID" value="MFC3914039.1"/>
    <property type="molecule type" value="Genomic_DNA"/>
</dbReference>
<dbReference type="InterPro" id="IPR045943">
    <property type="entry name" value="DUF6363"/>
</dbReference>
<dbReference type="RefSeq" id="WP_377152503.1">
    <property type="nucleotide sequence ID" value="NZ_JBHSAF010000014.1"/>
</dbReference>
<evidence type="ECO:0000259" key="5">
    <source>
        <dbReference type="PROSITE" id="PS51635"/>
    </source>
</evidence>